<dbReference type="PANTHER" id="PTHR43162:SF1">
    <property type="entry name" value="PRESTALK A DIFFERENTIATION PROTEIN A"/>
    <property type="match status" value="1"/>
</dbReference>
<keyword evidence="3" id="KW-1185">Reference proteome</keyword>
<protein>
    <recommendedName>
        <fullName evidence="1">NmrA-like domain-containing protein</fullName>
    </recommendedName>
</protein>
<dbReference type="PANTHER" id="PTHR43162">
    <property type="match status" value="1"/>
</dbReference>
<dbReference type="AlphaFoldDB" id="A0A098M5R5"/>
<evidence type="ECO:0000313" key="2">
    <source>
        <dbReference type="EMBL" id="KGE17388.1"/>
    </source>
</evidence>
<dbReference type="InterPro" id="IPR008030">
    <property type="entry name" value="NmrA-like"/>
</dbReference>
<dbReference type="Proteomes" id="UP000029734">
    <property type="component" value="Unassembled WGS sequence"/>
</dbReference>
<sequence length="283" mass="32433">MSILVTGFTGNTGQEVAKKLVNIGASIVCAVRNPEKARSLFGADYKYVELDYTRHETFDIALEGIERIFLMFPPETQFSDFHAFIRKAKEKNIRHIAYLSVKDVQFMPFIPHYKNEKEIIKCGIPYTFLRAGYFMQNLNLFLLDEILQNDRIYVPAGKGKTSFTDVRDIAEIAARSLTEEDNHFGKKYPITGIQAIDFYEVARLMTSELGRPIQYSNPTAKEFKAYMLAKGLDSKYINVVTMLHMVTKIGLAKGITDIYHQVTNEQPTGIITYINDYRDTFMK</sequence>
<dbReference type="EMBL" id="JQCR01000003">
    <property type="protein sequence ID" value="KGE17388.1"/>
    <property type="molecule type" value="Genomic_DNA"/>
</dbReference>
<dbReference type="InterPro" id="IPR036291">
    <property type="entry name" value="NAD(P)-bd_dom_sf"/>
</dbReference>
<accession>A0A098M5R5</accession>
<dbReference type="Gene3D" id="3.40.50.720">
    <property type="entry name" value="NAD(P)-binding Rossmann-like Domain"/>
    <property type="match status" value="1"/>
</dbReference>
<comment type="caution">
    <text evidence="2">The sequence shown here is derived from an EMBL/GenBank/DDBJ whole genome shotgun (WGS) entry which is preliminary data.</text>
</comment>
<dbReference type="OrthoDB" id="339107at2"/>
<evidence type="ECO:0000313" key="3">
    <source>
        <dbReference type="Proteomes" id="UP000029734"/>
    </source>
</evidence>
<reference evidence="2 3" key="1">
    <citation type="submission" date="2014-08" db="EMBL/GenBank/DDBJ databases">
        <authorList>
            <person name="den Bakker H.C."/>
        </authorList>
    </citation>
    <scope>NUCLEOTIDE SEQUENCE [LARGE SCALE GENOMIC DNA]</scope>
    <source>
        <strain evidence="2 3">DSM 18334</strain>
    </source>
</reference>
<dbReference type="Pfam" id="PF05368">
    <property type="entry name" value="NmrA"/>
    <property type="match status" value="1"/>
</dbReference>
<dbReference type="eggNOG" id="COG0702">
    <property type="taxonomic scope" value="Bacteria"/>
</dbReference>
<evidence type="ECO:0000259" key="1">
    <source>
        <dbReference type="Pfam" id="PF05368"/>
    </source>
</evidence>
<dbReference type="CDD" id="cd05269">
    <property type="entry name" value="TMR_SDR_a"/>
    <property type="match status" value="1"/>
</dbReference>
<organism evidence="2 3">
    <name type="scientific">Paenibacillus wynnii</name>
    <dbReference type="NCBI Taxonomy" id="268407"/>
    <lineage>
        <taxon>Bacteria</taxon>
        <taxon>Bacillati</taxon>
        <taxon>Bacillota</taxon>
        <taxon>Bacilli</taxon>
        <taxon>Bacillales</taxon>
        <taxon>Paenibacillaceae</taxon>
        <taxon>Paenibacillus</taxon>
    </lineage>
</organism>
<proteinExistence type="predicted"/>
<dbReference type="SUPFAM" id="SSF51735">
    <property type="entry name" value="NAD(P)-binding Rossmann-fold domains"/>
    <property type="match status" value="1"/>
</dbReference>
<dbReference type="InterPro" id="IPR051604">
    <property type="entry name" value="Ergot_Alk_Oxidoreductase"/>
</dbReference>
<dbReference type="Gene3D" id="3.90.25.10">
    <property type="entry name" value="UDP-galactose 4-epimerase, domain 1"/>
    <property type="match status" value="1"/>
</dbReference>
<gene>
    <name evidence="2" type="ORF">PWYN_22535</name>
</gene>
<dbReference type="RefSeq" id="WP_036656204.1">
    <property type="nucleotide sequence ID" value="NZ_JQCR01000003.1"/>
</dbReference>
<dbReference type="STRING" id="268407.PWYN_22535"/>
<name>A0A098M5R5_9BACL</name>
<feature type="domain" description="NmrA-like" evidence="1">
    <location>
        <begin position="3"/>
        <end position="234"/>
    </location>
</feature>
<reference evidence="2 3" key="2">
    <citation type="submission" date="2014-10" db="EMBL/GenBank/DDBJ databases">
        <title>Comparative genomics of the Paenibacillus odorifer group.</title>
        <authorList>
            <person name="Tsai Y.-C."/>
            <person name="Martin N."/>
            <person name="Korlach J."/>
            <person name="Wiedmann M."/>
        </authorList>
    </citation>
    <scope>NUCLEOTIDE SEQUENCE [LARGE SCALE GENOMIC DNA]</scope>
    <source>
        <strain evidence="2 3">DSM 18334</strain>
    </source>
</reference>